<dbReference type="InterPro" id="IPR018201">
    <property type="entry name" value="Ketoacyl_synth_AS"/>
</dbReference>
<dbReference type="Pfam" id="PF02801">
    <property type="entry name" value="Ketoacyl-synt_C"/>
    <property type="match status" value="1"/>
</dbReference>
<feature type="domain" description="Ketosynthase family 3 (KS3)" evidence="4">
    <location>
        <begin position="1"/>
        <end position="406"/>
    </location>
</feature>
<dbReference type="Gene3D" id="3.40.47.10">
    <property type="match status" value="1"/>
</dbReference>
<gene>
    <name evidence="5" type="ORF">CEN46_03690</name>
</gene>
<dbReference type="InterPro" id="IPR014030">
    <property type="entry name" value="Ketoacyl_synth_N"/>
</dbReference>
<name>A0A2N6LMB9_9CYAN</name>
<protein>
    <submittedName>
        <fullName evidence="5">3-oxoacyl-ACP synthase</fullName>
        <ecNumber evidence="5">2.3.1.41</ecNumber>
    </submittedName>
</protein>
<dbReference type="InterPro" id="IPR016039">
    <property type="entry name" value="Thiolase-like"/>
</dbReference>
<dbReference type="InterPro" id="IPR000794">
    <property type="entry name" value="Beta-ketoacyl_synthase"/>
</dbReference>
<evidence type="ECO:0000256" key="1">
    <source>
        <dbReference type="ARBA" id="ARBA00008467"/>
    </source>
</evidence>
<dbReference type="PROSITE" id="PS52004">
    <property type="entry name" value="KS3_2"/>
    <property type="match status" value="1"/>
</dbReference>
<dbReference type="RefSeq" id="WP_102180491.1">
    <property type="nucleotide sequence ID" value="NZ_NMQE01000097.1"/>
</dbReference>
<dbReference type="Proteomes" id="UP000235081">
    <property type="component" value="Unassembled WGS sequence"/>
</dbReference>
<dbReference type="AlphaFoldDB" id="A0A2N6LMB9"/>
<comment type="similarity">
    <text evidence="1 3">Belongs to the thiolase-like superfamily. Beta-ketoacyl-ACP synthases family.</text>
</comment>
<sequence length="406" mass="42968">MVKVVVTGISLVSALGKSLVDSWQQLLAGKSGIHIYQPFPELEPRPLGLIDKQPAQLRVLTQQLVASVLQDAGLVSPLPNCGVVIGSSRSHQAAWEEMARWMYLEVESGGSNVETRHGASGSGGSEINIFPSHPSHPTYSCWLDTLPHMNAIATARQIGATGIVLAPMAACATGIWAIAQATFLIQSGQCQQVLTGATEAAITPLTLTGFQKMGALAKTGAYPFDLHREGLVLGEGGAMLILESAESAKQRQAKVYGKILGFGLTTDAYHPNTPEPAGKSAIAAIKQCLERSHLTPKDIDYIHAHGTATQINDKIESKIIQSLFPQSVSVSSTKGATGHTIGASGALGVAFCLMALQQQILPPCVGLKQPEFDLNFVSEAHQTKVERVLCFSFGFGGQNAVLALEK</sequence>
<dbReference type="EC" id="2.3.1.41" evidence="5"/>
<dbReference type="InterPro" id="IPR020841">
    <property type="entry name" value="PKS_Beta-ketoAc_synthase_dom"/>
</dbReference>
<dbReference type="SUPFAM" id="SSF53901">
    <property type="entry name" value="Thiolase-like"/>
    <property type="match status" value="2"/>
</dbReference>
<comment type="caution">
    <text evidence="5">The sequence shown here is derived from an EMBL/GenBank/DDBJ whole genome shotgun (WGS) entry which is preliminary data.</text>
</comment>
<dbReference type="GO" id="GO:0006633">
    <property type="term" value="P:fatty acid biosynthetic process"/>
    <property type="evidence" value="ECO:0007669"/>
    <property type="project" value="InterPro"/>
</dbReference>
<evidence type="ECO:0000259" key="4">
    <source>
        <dbReference type="PROSITE" id="PS52004"/>
    </source>
</evidence>
<dbReference type="Pfam" id="PF00109">
    <property type="entry name" value="ketoacyl-synt"/>
    <property type="match status" value="1"/>
</dbReference>
<evidence type="ECO:0000313" key="6">
    <source>
        <dbReference type="Proteomes" id="UP000235081"/>
    </source>
</evidence>
<reference evidence="5 6" key="1">
    <citation type="submission" date="2017-07" db="EMBL/GenBank/DDBJ databases">
        <title>Genomes of Fischerella (Mastigocladus) sp. strains.</title>
        <authorList>
            <person name="Miller S.R."/>
        </authorList>
    </citation>
    <scope>NUCLEOTIDE SEQUENCE [LARGE SCALE GENOMIC DNA]</scope>
    <source>
        <strain evidence="5 6">CCMEE 5318</strain>
    </source>
</reference>
<organism evidence="5 6">
    <name type="scientific">Fischerella thermalis CCMEE 5318</name>
    <dbReference type="NCBI Taxonomy" id="2019666"/>
    <lineage>
        <taxon>Bacteria</taxon>
        <taxon>Bacillati</taxon>
        <taxon>Cyanobacteriota</taxon>
        <taxon>Cyanophyceae</taxon>
        <taxon>Nostocales</taxon>
        <taxon>Hapalosiphonaceae</taxon>
        <taxon>Fischerella</taxon>
    </lineage>
</organism>
<dbReference type="SMART" id="SM00825">
    <property type="entry name" value="PKS_KS"/>
    <property type="match status" value="1"/>
</dbReference>
<evidence type="ECO:0000256" key="3">
    <source>
        <dbReference type="RuleBase" id="RU003694"/>
    </source>
</evidence>
<evidence type="ECO:0000256" key="2">
    <source>
        <dbReference type="ARBA" id="ARBA00022679"/>
    </source>
</evidence>
<dbReference type="PANTHER" id="PTHR11712">
    <property type="entry name" value="POLYKETIDE SYNTHASE-RELATED"/>
    <property type="match status" value="1"/>
</dbReference>
<accession>A0A2N6LMB9</accession>
<dbReference type="InterPro" id="IPR014031">
    <property type="entry name" value="Ketoacyl_synth_C"/>
</dbReference>
<dbReference type="NCBIfam" id="NF004618">
    <property type="entry name" value="PRK05952.1"/>
    <property type="match status" value="1"/>
</dbReference>
<proteinExistence type="inferred from homology"/>
<dbReference type="CDD" id="cd00834">
    <property type="entry name" value="KAS_I_II"/>
    <property type="match status" value="1"/>
</dbReference>
<dbReference type="GO" id="GO:0004315">
    <property type="term" value="F:3-oxoacyl-[acyl-carrier-protein] synthase activity"/>
    <property type="evidence" value="ECO:0007669"/>
    <property type="project" value="UniProtKB-EC"/>
</dbReference>
<keyword evidence="5" id="KW-0012">Acyltransferase</keyword>
<dbReference type="PANTHER" id="PTHR11712:SF347">
    <property type="entry name" value="BETA KETOACYL-ACYL CARRIER PROTEIN SYNTHASE"/>
    <property type="match status" value="1"/>
</dbReference>
<evidence type="ECO:0000313" key="5">
    <source>
        <dbReference type="EMBL" id="PMB26440.1"/>
    </source>
</evidence>
<dbReference type="PROSITE" id="PS00606">
    <property type="entry name" value="KS3_1"/>
    <property type="match status" value="1"/>
</dbReference>
<keyword evidence="2 3" id="KW-0808">Transferase</keyword>
<dbReference type="EMBL" id="NMQE01000097">
    <property type="protein sequence ID" value="PMB26440.1"/>
    <property type="molecule type" value="Genomic_DNA"/>
</dbReference>